<dbReference type="InterPro" id="IPR016032">
    <property type="entry name" value="Sig_transdc_resp-reg_C-effctor"/>
</dbReference>
<accession>A0ABW1A7W6</accession>
<dbReference type="Pfam" id="PF03704">
    <property type="entry name" value="BTAD"/>
    <property type="match status" value="1"/>
</dbReference>
<evidence type="ECO:0000259" key="6">
    <source>
        <dbReference type="PROSITE" id="PS51755"/>
    </source>
</evidence>
<dbReference type="InterPro" id="IPR011990">
    <property type="entry name" value="TPR-like_helical_dom_sf"/>
</dbReference>
<dbReference type="Pfam" id="PF00486">
    <property type="entry name" value="Trans_reg_C"/>
    <property type="match status" value="1"/>
</dbReference>
<dbReference type="Proteomes" id="UP001596074">
    <property type="component" value="Unassembled WGS sequence"/>
</dbReference>
<reference evidence="8" key="1">
    <citation type="journal article" date="2019" name="Int. J. Syst. Evol. Microbiol.">
        <title>The Global Catalogue of Microorganisms (GCM) 10K type strain sequencing project: providing services to taxonomists for standard genome sequencing and annotation.</title>
        <authorList>
            <consortium name="The Broad Institute Genomics Platform"/>
            <consortium name="The Broad Institute Genome Sequencing Center for Infectious Disease"/>
            <person name="Wu L."/>
            <person name="Ma J."/>
        </authorList>
    </citation>
    <scope>NUCLEOTIDE SEQUENCE [LARGE SCALE GENOMIC DNA]</scope>
    <source>
        <strain evidence="8">KCTC 42087</strain>
    </source>
</reference>
<dbReference type="PRINTS" id="PR00364">
    <property type="entry name" value="DISEASERSIST"/>
</dbReference>
<comment type="similarity">
    <text evidence="1">Belongs to the AfsR/DnrI/RedD regulatory family.</text>
</comment>
<gene>
    <name evidence="7" type="ORF">ACFPZN_36975</name>
</gene>
<dbReference type="EMBL" id="JBHSON010000066">
    <property type="protein sequence ID" value="MFC5751241.1"/>
    <property type="molecule type" value="Genomic_DNA"/>
</dbReference>
<dbReference type="InterPro" id="IPR036388">
    <property type="entry name" value="WH-like_DNA-bd_sf"/>
</dbReference>
<dbReference type="PANTHER" id="PTHR35807">
    <property type="entry name" value="TRANSCRIPTIONAL REGULATOR REDD-RELATED"/>
    <property type="match status" value="1"/>
</dbReference>
<name>A0ABW1A7W6_9ACTN</name>
<keyword evidence="4" id="KW-0804">Transcription</keyword>
<evidence type="ECO:0000256" key="1">
    <source>
        <dbReference type="ARBA" id="ARBA00005820"/>
    </source>
</evidence>
<evidence type="ECO:0000256" key="3">
    <source>
        <dbReference type="ARBA" id="ARBA00023125"/>
    </source>
</evidence>
<dbReference type="RefSeq" id="WP_378287140.1">
    <property type="nucleotide sequence ID" value="NZ_JBHSON010000066.1"/>
</dbReference>
<evidence type="ECO:0000313" key="8">
    <source>
        <dbReference type="Proteomes" id="UP001596074"/>
    </source>
</evidence>
<keyword evidence="2" id="KW-0805">Transcription regulation</keyword>
<keyword evidence="3 5" id="KW-0238">DNA-binding</keyword>
<dbReference type="InterPro" id="IPR002182">
    <property type="entry name" value="NB-ARC"/>
</dbReference>
<dbReference type="InterPro" id="IPR005158">
    <property type="entry name" value="BTAD"/>
</dbReference>
<dbReference type="SUPFAM" id="SSF52540">
    <property type="entry name" value="P-loop containing nucleoside triphosphate hydrolases"/>
    <property type="match status" value="1"/>
</dbReference>
<dbReference type="InterPro" id="IPR051677">
    <property type="entry name" value="AfsR-DnrI-RedD_regulator"/>
</dbReference>
<dbReference type="SMART" id="SM01043">
    <property type="entry name" value="BTAD"/>
    <property type="match status" value="1"/>
</dbReference>
<organism evidence="7 8">
    <name type="scientific">Actinomadura rugatobispora</name>
    <dbReference type="NCBI Taxonomy" id="1994"/>
    <lineage>
        <taxon>Bacteria</taxon>
        <taxon>Bacillati</taxon>
        <taxon>Actinomycetota</taxon>
        <taxon>Actinomycetes</taxon>
        <taxon>Streptosporangiales</taxon>
        <taxon>Thermomonosporaceae</taxon>
        <taxon>Actinomadura</taxon>
    </lineage>
</organism>
<comment type="caution">
    <text evidence="7">The sequence shown here is derived from an EMBL/GenBank/DDBJ whole genome shotgun (WGS) entry which is preliminary data.</text>
</comment>
<dbReference type="PANTHER" id="PTHR35807:SF1">
    <property type="entry name" value="TRANSCRIPTIONAL REGULATOR REDD"/>
    <property type="match status" value="1"/>
</dbReference>
<dbReference type="Gene3D" id="3.40.50.300">
    <property type="entry name" value="P-loop containing nucleotide triphosphate hydrolases"/>
    <property type="match status" value="1"/>
</dbReference>
<dbReference type="SUPFAM" id="SSF48452">
    <property type="entry name" value="TPR-like"/>
    <property type="match status" value="1"/>
</dbReference>
<proteinExistence type="inferred from homology"/>
<evidence type="ECO:0000256" key="5">
    <source>
        <dbReference type="PROSITE-ProRule" id="PRU01091"/>
    </source>
</evidence>
<dbReference type="Gene3D" id="1.10.10.10">
    <property type="entry name" value="Winged helix-like DNA-binding domain superfamily/Winged helix DNA-binding domain"/>
    <property type="match status" value="1"/>
</dbReference>
<dbReference type="CDD" id="cd15831">
    <property type="entry name" value="BTAD"/>
    <property type="match status" value="1"/>
</dbReference>
<feature type="DNA-binding region" description="OmpR/PhoB-type" evidence="5">
    <location>
        <begin position="1"/>
        <end position="90"/>
    </location>
</feature>
<keyword evidence="8" id="KW-1185">Reference proteome</keyword>
<evidence type="ECO:0000256" key="4">
    <source>
        <dbReference type="ARBA" id="ARBA00023163"/>
    </source>
</evidence>
<feature type="domain" description="OmpR/PhoB-type" evidence="6">
    <location>
        <begin position="1"/>
        <end position="90"/>
    </location>
</feature>
<sequence length="632" mass="69275">MEFRLLGPVEAWTATGRIKLSAAKVRTVLAMLVLARGHVVSDDRLTEMLWGDRPPATSEAQIQTYVSRLRRQLGPAVEIRRQSPGYVMVTDAIRVDLAEFERHASRGQAAWSAGRAAEAAEALRDALAVWRGPALSGVTEFLGDAWRPQLEESRLATLDDRIEADLALGRHDELIAELIGLVAAHPLRERLRGRLMLALYRCGRLADALTAYQEYRRVLGTELGIDPGPELEALHRKILASDDSLAAPVRRGEHRPAVAEARAELRAEVRAEVRPAHLPPDIADFTGRRQELTRIETLLASGTREEPRPRVVITGTAGVGKTATAVQAAYRALGDYPEGQFFVNLRGSRPRPADPADVLGMMLQWLGVGAREAPDGLDARVRLFRSTAHGRRLLVVFDDVADERQLRPLLPAGPGSTAIVTTRPRLTAIDGVRLVDLPMFTDAEALGLLGKIVGTARVAAESEAAGRIVAFCDRLPLAVRIAGARLAAKPHWSLGSFADSLADGRSRLDELALADLEVRGRIEESYHLLTEPARRAFRLLALLDLPRFGIWTVALVLDVTITRARKLAEQLVDARLLDVVSEGRSPNHARYAFHALIRAVALDLAVRDETTEERWASLNRLFGPADLTLETG</sequence>
<dbReference type="PROSITE" id="PS51755">
    <property type="entry name" value="OMPR_PHOB"/>
    <property type="match status" value="1"/>
</dbReference>
<dbReference type="InterPro" id="IPR027417">
    <property type="entry name" value="P-loop_NTPase"/>
</dbReference>
<dbReference type="InterPro" id="IPR001867">
    <property type="entry name" value="OmpR/PhoB-type_DNA-bd"/>
</dbReference>
<evidence type="ECO:0000256" key="2">
    <source>
        <dbReference type="ARBA" id="ARBA00023015"/>
    </source>
</evidence>
<dbReference type="Gene3D" id="1.25.40.10">
    <property type="entry name" value="Tetratricopeptide repeat domain"/>
    <property type="match status" value="1"/>
</dbReference>
<dbReference type="Pfam" id="PF00931">
    <property type="entry name" value="NB-ARC"/>
    <property type="match status" value="1"/>
</dbReference>
<dbReference type="SMART" id="SM00862">
    <property type="entry name" value="Trans_reg_C"/>
    <property type="match status" value="1"/>
</dbReference>
<dbReference type="SUPFAM" id="SSF46894">
    <property type="entry name" value="C-terminal effector domain of the bipartite response regulators"/>
    <property type="match status" value="1"/>
</dbReference>
<protein>
    <submittedName>
        <fullName evidence="7">BTAD domain-containing putative transcriptional regulator</fullName>
    </submittedName>
</protein>
<evidence type="ECO:0000313" key="7">
    <source>
        <dbReference type="EMBL" id="MFC5751241.1"/>
    </source>
</evidence>